<keyword evidence="2" id="KW-1185">Reference proteome</keyword>
<reference evidence="1" key="1">
    <citation type="journal article" date="2022" name="bioRxiv">
        <title>Sequencing and chromosome-scale assembly of the giantPleurodeles waltlgenome.</title>
        <authorList>
            <person name="Brown T."/>
            <person name="Elewa A."/>
            <person name="Iarovenko S."/>
            <person name="Subramanian E."/>
            <person name="Araus A.J."/>
            <person name="Petzold A."/>
            <person name="Susuki M."/>
            <person name="Suzuki K.-i.T."/>
            <person name="Hayashi T."/>
            <person name="Toyoda A."/>
            <person name="Oliveira C."/>
            <person name="Osipova E."/>
            <person name="Leigh N.D."/>
            <person name="Simon A."/>
            <person name="Yun M.H."/>
        </authorList>
    </citation>
    <scope>NUCLEOTIDE SEQUENCE</scope>
    <source>
        <strain evidence="1">20211129_DDA</strain>
        <tissue evidence="1">Liver</tissue>
    </source>
</reference>
<accession>A0AAV7NKH8</accession>
<evidence type="ECO:0000313" key="1">
    <source>
        <dbReference type="EMBL" id="KAJ1116476.1"/>
    </source>
</evidence>
<name>A0AAV7NKH8_PLEWA</name>
<dbReference type="Proteomes" id="UP001066276">
    <property type="component" value="Chromosome 8"/>
</dbReference>
<protein>
    <submittedName>
        <fullName evidence="1">Uncharacterized protein</fullName>
    </submittedName>
</protein>
<gene>
    <name evidence="1" type="ORF">NDU88_004687</name>
</gene>
<dbReference type="EMBL" id="JANPWB010000012">
    <property type="protein sequence ID" value="KAJ1116476.1"/>
    <property type="molecule type" value="Genomic_DNA"/>
</dbReference>
<proteinExistence type="predicted"/>
<organism evidence="1 2">
    <name type="scientific">Pleurodeles waltl</name>
    <name type="common">Iberian ribbed newt</name>
    <dbReference type="NCBI Taxonomy" id="8319"/>
    <lineage>
        <taxon>Eukaryota</taxon>
        <taxon>Metazoa</taxon>
        <taxon>Chordata</taxon>
        <taxon>Craniata</taxon>
        <taxon>Vertebrata</taxon>
        <taxon>Euteleostomi</taxon>
        <taxon>Amphibia</taxon>
        <taxon>Batrachia</taxon>
        <taxon>Caudata</taxon>
        <taxon>Salamandroidea</taxon>
        <taxon>Salamandridae</taxon>
        <taxon>Pleurodelinae</taxon>
        <taxon>Pleurodeles</taxon>
    </lineage>
</organism>
<evidence type="ECO:0000313" key="2">
    <source>
        <dbReference type="Proteomes" id="UP001066276"/>
    </source>
</evidence>
<dbReference type="AlphaFoldDB" id="A0AAV7NKH8"/>
<sequence>MGKGGPFSYSITLCGKATEHPAAAILLSHPRRVVSWSLFVPGLKAAVTGLRYPFGDSRGGHRTFRLISGCLGATWVSVTPRMGREEREPHREAATAIAPSHAPLIQDC</sequence>
<comment type="caution">
    <text evidence="1">The sequence shown here is derived from an EMBL/GenBank/DDBJ whole genome shotgun (WGS) entry which is preliminary data.</text>
</comment>